<dbReference type="GO" id="GO:0030695">
    <property type="term" value="F:GTPase regulator activity"/>
    <property type="evidence" value="ECO:0007669"/>
    <property type="project" value="UniProtKB-ARBA"/>
</dbReference>
<feature type="compositionally biased region" description="Basic and acidic residues" evidence="7">
    <location>
        <begin position="313"/>
        <end position="326"/>
    </location>
</feature>
<keyword evidence="2 6" id="KW-0479">Metal-binding</keyword>
<feature type="compositionally biased region" description="Polar residues" evidence="7">
    <location>
        <begin position="328"/>
        <end position="337"/>
    </location>
</feature>
<dbReference type="SMART" id="SM00132">
    <property type="entry name" value="LIM"/>
    <property type="match status" value="3"/>
</dbReference>
<feature type="region of interest" description="Disordered" evidence="7">
    <location>
        <begin position="745"/>
        <end position="766"/>
    </location>
</feature>
<evidence type="ECO:0000256" key="4">
    <source>
        <dbReference type="ARBA" id="ARBA00022833"/>
    </source>
</evidence>
<evidence type="ECO:0000256" key="7">
    <source>
        <dbReference type="SAM" id="MobiDB-lite"/>
    </source>
</evidence>
<comment type="subcellular location">
    <subcellularLocation>
        <location evidence="1">Nucleus</location>
    </subcellularLocation>
</comment>
<keyword evidence="5" id="KW-0539">Nucleus</keyword>
<dbReference type="Gene3D" id="2.10.110.10">
    <property type="entry name" value="Cysteine Rich Protein"/>
    <property type="match status" value="3"/>
</dbReference>
<gene>
    <name evidence="9" type="ORF">NEOLEDRAFT_1125904</name>
</gene>
<organism evidence="9 10">
    <name type="scientific">Neolentinus lepideus HHB14362 ss-1</name>
    <dbReference type="NCBI Taxonomy" id="1314782"/>
    <lineage>
        <taxon>Eukaryota</taxon>
        <taxon>Fungi</taxon>
        <taxon>Dikarya</taxon>
        <taxon>Basidiomycota</taxon>
        <taxon>Agaricomycotina</taxon>
        <taxon>Agaricomycetes</taxon>
        <taxon>Gloeophyllales</taxon>
        <taxon>Gloeophyllaceae</taxon>
        <taxon>Neolentinus</taxon>
    </lineage>
</organism>
<sequence>MGFCRRCGDIVVGERCKCGGTAVAPTIQWNQSGAKEDDRWSRTYVIKDKDPSPTGPLKPDTTGQTSASNASNSTARFLRPTGKKRVSTLLSSGVSHHIASTTAPRPPSPLKRSSTLEDSPSSTAAKEGILQCPNTGELSKAYGSVLQPSETLAKFMCHICSTPFPPDATIYPDPSSSPPTVGAGTRFLCRLCFTTNGGSKGDCVACGRAVLLLKSEGGFVENSGRLWHKLCFRCEGCFKNVGDKPMVDLLGRPSCVDCFDSCLKRSTNRTPQKPQEPASSSGKRNNLGGTSSARSREGTPALEELEQRLGILRSRDGSPVVEEKNRKQSIGTMSTLARESLGQGASRYSMDSRESSPFLDRVRLRTFSDLDTESEVGSALSHPSSYDLLKSPPDKERYSTPMRSRTSSSASSKPTAEAIEEMKNRFLRTSLSSPQSALNDFPSSTAKLSSSPATTSFAKQSPTLRRYSSKIPRSSNGLRTSLSSSPLMKDKEKDIEGVITPRTPDLMSDLSDDLTSVRSSGPSTPSTSPPRHRDDLCNPKSALEDILNTTPTTKLNTTPTAKPKPSPAPVVIPATVSSETTCAKCGLSLFSTHGGGKYVTVPEEPSSTGIPPKMYHTECFRCKVCDGPFQEKDGGQAVFVRAQGGTCHMDCAPPDKVTIKTMSSRIPITASTTVTATYSIPTKFERPPATAPASTIAFPRWGSSSTCPGCHKAVSPMEIGVVPGPQGSRWHATCLVCGGKDAKRRSMRSEERKPGCGKRLDSAAKSDGEGGVWCRECLLLSPVSPRSPESPTRPLVSQPTGSFWSSRGIVPQYTGTTTLARQFTGLSGGADAMARQLTGGGLSPTRQLTSSPTKQIGATPGRFPRPKSVIGMRSAKSVDEGRGMFLVRQMTGGGRL</sequence>
<feature type="region of interest" description="Disordered" evidence="7">
    <location>
        <begin position="840"/>
        <end position="862"/>
    </location>
</feature>
<feature type="compositionally biased region" description="Low complexity" evidence="7">
    <location>
        <begin position="473"/>
        <end position="485"/>
    </location>
</feature>
<dbReference type="PROSITE" id="PS50023">
    <property type="entry name" value="LIM_DOMAIN_2"/>
    <property type="match status" value="2"/>
</dbReference>
<feature type="region of interest" description="Disordered" evidence="7">
    <location>
        <begin position="430"/>
        <end position="569"/>
    </location>
</feature>
<feature type="region of interest" description="Disordered" evidence="7">
    <location>
        <begin position="371"/>
        <end position="417"/>
    </location>
</feature>
<dbReference type="GO" id="GO:0030036">
    <property type="term" value="P:actin cytoskeleton organization"/>
    <property type="evidence" value="ECO:0007669"/>
    <property type="project" value="TreeGrafter"/>
</dbReference>
<name>A0A165VYC9_9AGAM</name>
<evidence type="ECO:0000256" key="1">
    <source>
        <dbReference type="ARBA" id="ARBA00004123"/>
    </source>
</evidence>
<feature type="compositionally biased region" description="Polar residues" evidence="7">
    <location>
        <begin position="267"/>
        <end position="293"/>
    </location>
</feature>
<feature type="compositionally biased region" description="Low complexity" evidence="7">
    <location>
        <begin position="547"/>
        <end position="561"/>
    </location>
</feature>
<dbReference type="Proteomes" id="UP000076761">
    <property type="component" value="Unassembled WGS sequence"/>
</dbReference>
<proteinExistence type="predicted"/>
<feature type="compositionally biased region" description="Low complexity" evidence="7">
    <location>
        <begin position="399"/>
        <end position="416"/>
    </location>
</feature>
<feature type="compositionally biased region" description="Basic and acidic residues" evidence="7">
    <location>
        <begin position="747"/>
        <end position="766"/>
    </location>
</feature>
<dbReference type="GO" id="GO:0005634">
    <property type="term" value="C:nucleus"/>
    <property type="evidence" value="ECO:0007669"/>
    <property type="project" value="UniProtKB-SubCell"/>
</dbReference>
<dbReference type="InParanoid" id="A0A165VYC9"/>
<feature type="compositionally biased region" description="Polar residues" evidence="7">
    <location>
        <begin position="88"/>
        <end position="103"/>
    </location>
</feature>
<evidence type="ECO:0000256" key="3">
    <source>
        <dbReference type="ARBA" id="ARBA00022737"/>
    </source>
</evidence>
<keyword evidence="10" id="KW-1185">Reference proteome</keyword>
<dbReference type="InterPro" id="IPR001781">
    <property type="entry name" value="Znf_LIM"/>
</dbReference>
<dbReference type="STRING" id="1314782.A0A165VYC9"/>
<accession>A0A165VYC9</accession>
<evidence type="ECO:0000256" key="5">
    <source>
        <dbReference type="ARBA" id="ARBA00023242"/>
    </source>
</evidence>
<dbReference type="AlphaFoldDB" id="A0A165VYC9"/>
<evidence type="ECO:0000313" key="10">
    <source>
        <dbReference type="Proteomes" id="UP000076761"/>
    </source>
</evidence>
<feature type="compositionally biased region" description="Low complexity" evidence="7">
    <location>
        <begin position="505"/>
        <end position="526"/>
    </location>
</feature>
<feature type="compositionally biased region" description="Polar residues" evidence="7">
    <location>
        <begin position="430"/>
        <end position="463"/>
    </location>
</feature>
<evidence type="ECO:0000256" key="2">
    <source>
        <dbReference type="ARBA" id="ARBA00022723"/>
    </source>
</evidence>
<dbReference type="CDD" id="cd08368">
    <property type="entry name" value="LIM"/>
    <property type="match status" value="1"/>
</dbReference>
<feature type="region of interest" description="Disordered" evidence="7">
    <location>
        <begin position="267"/>
        <end position="356"/>
    </location>
</feature>
<evidence type="ECO:0000259" key="8">
    <source>
        <dbReference type="PROSITE" id="PS50023"/>
    </source>
</evidence>
<dbReference type="GO" id="GO:0005737">
    <property type="term" value="C:cytoplasm"/>
    <property type="evidence" value="ECO:0007669"/>
    <property type="project" value="TreeGrafter"/>
</dbReference>
<keyword evidence="6" id="KW-0440">LIM domain</keyword>
<feature type="compositionally biased region" description="Polar residues" evidence="7">
    <location>
        <begin position="111"/>
        <end position="124"/>
    </location>
</feature>
<feature type="compositionally biased region" description="Basic and acidic residues" evidence="7">
    <location>
        <begin position="34"/>
        <end position="51"/>
    </location>
</feature>
<evidence type="ECO:0000256" key="6">
    <source>
        <dbReference type="PROSITE-ProRule" id="PRU00125"/>
    </source>
</evidence>
<feature type="compositionally biased region" description="Low complexity" evidence="7">
    <location>
        <begin position="65"/>
        <end position="75"/>
    </location>
</feature>
<dbReference type="OrthoDB" id="1112565at2759"/>
<keyword evidence="4 6" id="KW-0862">Zinc</keyword>
<keyword evidence="3" id="KW-0677">Repeat</keyword>
<feature type="domain" description="LIM zinc-binding" evidence="8">
    <location>
        <begin position="580"/>
        <end position="658"/>
    </location>
</feature>
<dbReference type="GO" id="GO:0046872">
    <property type="term" value="F:metal ion binding"/>
    <property type="evidence" value="ECO:0007669"/>
    <property type="project" value="UniProtKB-KW"/>
</dbReference>
<feature type="region of interest" description="Disordered" evidence="7">
    <location>
        <begin position="32"/>
        <end position="128"/>
    </location>
</feature>
<protein>
    <recommendedName>
        <fullName evidence="8">LIM zinc-binding domain-containing protein</fullName>
    </recommendedName>
</protein>
<feature type="compositionally biased region" description="Polar residues" evidence="7">
    <location>
        <begin position="844"/>
        <end position="856"/>
    </location>
</feature>
<feature type="domain" description="LIM zinc-binding" evidence="8">
    <location>
        <begin position="201"/>
        <end position="265"/>
    </location>
</feature>
<reference evidence="9 10" key="1">
    <citation type="journal article" date="2016" name="Mol. Biol. Evol.">
        <title>Comparative Genomics of Early-Diverging Mushroom-Forming Fungi Provides Insights into the Origins of Lignocellulose Decay Capabilities.</title>
        <authorList>
            <person name="Nagy L.G."/>
            <person name="Riley R."/>
            <person name="Tritt A."/>
            <person name="Adam C."/>
            <person name="Daum C."/>
            <person name="Floudas D."/>
            <person name="Sun H."/>
            <person name="Yadav J.S."/>
            <person name="Pangilinan J."/>
            <person name="Larsson K.H."/>
            <person name="Matsuura K."/>
            <person name="Barry K."/>
            <person name="Labutti K."/>
            <person name="Kuo R."/>
            <person name="Ohm R.A."/>
            <person name="Bhattacharya S.S."/>
            <person name="Shirouzu T."/>
            <person name="Yoshinaga Y."/>
            <person name="Martin F.M."/>
            <person name="Grigoriev I.V."/>
            <person name="Hibbett D.S."/>
        </authorList>
    </citation>
    <scope>NUCLEOTIDE SEQUENCE [LARGE SCALE GENOMIC DNA]</scope>
    <source>
        <strain evidence="9 10">HHB14362 ss-1</strain>
    </source>
</reference>
<dbReference type="PANTHER" id="PTHR24215:SF35">
    <property type="entry name" value="MUSCLE LIM PROTEIN MLP84B"/>
    <property type="match status" value="1"/>
</dbReference>
<evidence type="ECO:0000313" key="9">
    <source>
        <dbReference type="EMBL" id="KZT30379.1"/>
    </source>
</evidence>
<dbReference type="EMBL" id="KV425551">
    <property type="protein sequence ID" value="KZT30379.1"/>
    <property type="molecule type" value="Genomic_DNA"/>
</dbReference>
<dbReference type="PANTHER" id="PTHR24215">
    <property type="entry name" value="RHO-GTPASE-ACTIVATING PROTEIN LRG1"/>
    <property type="match status" value="1"/>
</dbReference>